<protein>
    <submittedName>
        <fullName evidence="2">Uncharacterized protein</fullName>
    </submittedName>
</protein>
<proteinExistence type="predicted"/>
<dbReference type="Proteomes" id="UP000001055">
    <property type="component" value="Unassembled WGS sequence"/>
</dbReference>
<dbReference type="EMBL" id="CH445338">
    <property type="protein sequence ID" value="EAT83367.1"/>
    <property type="molecule type" value="Genomic_DNA"/>
</dbReference>
<feature type="compositionally biased region" description="Low complexity" evidence="1">
    <location>
        <begin position="101"/>
        <end position="118"/>
    </location>
</feature>
<feature type="compositionally biased region" description="Polar residues" evidence="1">
    <location>
        <begin position="77"/>
        <end position="100"/>
    </location>
</feature>
<evidence type="ECO:0000313" key="3">
    <source>
        <dbReference type="Proteomes" id="UP000001055"/>
    </source>
</evidence>
<dbReference type="KEGG" id="pno:SNOG_09175"/>
<sequence>MTAREPHWAMLHHGSVLEQTVSYRLVRRKAERAVRVWHRAACEEWVASVGGFSVGQVWAGEDWLVKRLDGPTRAGPWQQSGSVRQARLSSRLPSTATAAGTSRRGQRLSLTSLLSSSPTPGPPGTPHDVVFP</sequence>
<reference evidence="3" key="1">
    <citation type="journal article" date="2007" name="Plant Cell">
        <title>Dothideomycete-plant interactions illuminated by genome sequencing and EST analysis of the wheat pathogen Stagonospora nodorum.</title>
        <authorList>
            <person name="Hane J.K."/>
            <person name="Lowe R.G."/>
            <person name="Solomon P.S."/>
            <person name="Tan K.C."/>
            <person name="Schoch C.L."/>
            <person name="Spatafora J.W."/>
            <person name="Crous P.W."/>
            <person name="Kodira C."/>
            <person name="Birren B.W."/>
            <person name="Galagan J.E."/>
            <person name="Torriani S.F."/>
            <person name="McDonald B.A."/>
            <person name="Oliver R.P."/>
        </authorList>
    </citation>
    <scope>NUCLEOTIDE SEQUENCE [LARGE SCALE GENOMIC DNA]</scope>
    <source>
        <strain evidence="3">SN15 / ATCC MYA-4574 / FGSC 10173</strain>
    </source>
</reference>
<name>Q0UGD9_PHANO</name>
<dbReference type="RefSeq" id="XP_001799476.1">
    <property type="nucleotide sequence ID" value="XM_001799424.1"/>
</dbReference>
<dbReference type="AlphaFoldDB" id="Q0UGD9"/>
<dbReference type="GeneID" id="5976377"/>
<evidence type="ECO:0000256" key="1">
    <source>
        <dbReference type="SAM" id="MobiDB-lite"/>
    </source>
</evidence>
<evidence type="ECO:0000313" key="2">
    <source>
        <dbReference type="EMBL" id="EAT83367.1"/>
    </source>
</evidence>
<accession>Q0UGD9</accession>
<feature type="region of interest" description="Disordered" evidence="1">
    <location>
        <begin position="69"/>
        <end position="132"/>
    </location>
</feature>
<dbReference type="InParanoid" id="Q0UGD9"/>
<gene>
    <name evidence="2" type="ORF">SNOG_09175</name>
</gene>
<organism evidence="2 3">
    <name type="scientific">Phaeosphaeria nodorum (strain SN15 / ATCC MYA-4574 / FGSC 10173)</name>
    <name type="common">Glume blotch fungus</name>
    <name type="synonym">Parastagonospora nodorum</name>
    <dbReference type="NCBI Taxonomy" id="321614"/>
    <lineage>
        <taxon>Eukaryota</taxon>
        <taxon>Fungi</taxon>
        <taxon>Dikarya</taxon>
        <taxon>Ascomycota</taxon>
        <taxon>Pezizomycotina</taxon>
        <taxon>Dothideomycetes</taxon>
        <taxon>Pleosporomycetidae</taxon>
        <taxon>Pleosporales</taxon>
        <taxon>Pleosporineae</taxon>
        <taxon>Phaeosphaeriaceae</taxon>
        <taxon>Parastagonospora</taxon>
    </lineage>
</organism>